<organism evidence="2 3">
    <name type="scientific">Helicocarpus griseus UAMH5409</name>
    <dbReference type="NCBI Taxonomy" id="1447875"/>
    <lineage>
        <taxon>Eukaryota</taxon>
        <taxon>Fungi</taxon>
        <taxon>Dikarya</taxon>
        <taxon>Ascomycota</taxon>
        <taxon>Pezizomycotina</taxon>
        <taxon>Eurotiomycetes</taxon>
        <taxon>Eurotiomycetidae</taxon>
        <taxon>Onygenales</taxon>
        <taxon>Ajellomycetaceae</taxon>
        <taxon>Helicocarpus</taxon>
    </lineage>
</organism>
<evidence type="ECO:0000313" key="2">
    <source>
        <dbReference type="EMBL" id="PGH01218.1"/>
    </source>
</evidence>
<proteinExistence type="predicted"/>
<dbReference type="AlphaFoldDB" id="A0A2B7WXR0"/>
<gene>
    <name evidence="2" type="ORF">AJ79_07989</name>
</gene>
<dbReference type="OrthoDB" id="5409522at2759"/>
<reference evidence="2 3" key="1">
    <citation type="submission" date="2017-10" db="EMBL/GenBank/DDBJ databases">
        <title>Comparative genomics in systemic dimorphic fungi from Ajellomycetaceae.</title>
        <authorList>
            <person name="Munoz J.F."/>
            <person name="Mcewen J.G."/>
            <person name="Clay O.K."/>
            <person name="Cuomo C.A."/>
        </authorList>
    </citation>
    <scope>NUCLEOTIDE SEQUENCE [LARGE SCALE GENOMIC DNA]</scope>
    <source>
        <strain evidence="2 3">UAMH5409</strain>
    </source>
</reference>
<keyword evidence="3" id="KW-1185">Reference proteome</keyword>
<evidence type="ECO:0000313" key="3">
    <source>
        <dbReference type="Proteomes" id="UP000223968"/>
    </source>
</evidence>
<evidence type="ECO:0000256" key="1">
    <source>
        <dbReference type="SAM" id="MobiDB-lite"/>
    </source>
</evidence>
<dbReference type="Proteomes" id="UP000223968">
    <property type="component" value="Unassembled WGS sequence"/>
</dbReference>
<comment type="caution">
    <text evidence="2">The sequence shown here is derived from an EMBL/GenBank/DDBJ whole genome shotgun (WGS) entry which is preliminary data.</text>
</comment>
<feature type="region of interest" description="Disordered" evidence="1">
    <location>
        <begin position="241"/>
        <end position="313"/>
    </location>
</feature>
<sequence>MPPIMPAPVPATHHCFHQTRPDPQHTCSHPDLDPYSDGLLPPILFQLDPPTERPTSTIRNLTENGQEVMGPDGEVVRDFPFLPRYIAVRPPAWQLEYWMRLDSRMSYRDIKARMTVGRNHLPSDNSLNMRREREARGPLGLSCWTSRRGGVTRTEIERVDRLEEDQVKLNTTMDVVGRTADNPGFLQARNLAGAPPACYPWDMFLVGQRLHVPSARLAEALALHEQLWDKVASSDVNDWRHLPADQLPSSWSRGGRGGRGDRSREPTEPNSNSQGPVTQQTPETGRQANQSLVGSNDHANDGNGSVGPPRLLSPFAVSDQTARRMPSLREIAPRSDQATWAGHDSFYWSGMGPGLTSQSHGIPTFSSQHSFPAPTHQFTPLNAGNYPPCYNPYLPAPQYFHPVAMTAPIPQNHMTIPQLQYHWSMSMTRMSSTNNYISDPTTPQRPAPLTQPASGHYLSAFDHTDTSVHTATSEQNFSTSVQQSQTQDELYRYNSSGQHSIRQNPDHRLNTDTNAIMQRNNPFDRIQQQDNPAAFSSFDDYMEDQM</sequence>
<feature type="compositionally biased region" description="Basic and acidic residues" evidence="1">
    <location>
        <begin position="258"/>
        <end position="267"/>
    </location>
</feature>
<accession>A0A2B7WXR0</accession>
<dbReference type="EMBL" id="PDNB01000175">
    <property type="protein sequence ID" value="PGH01218.1"/>
    <property type="molecule type" value="Genomic_DNA"/>
</dbReference>
<name>A0A2B7WXR0_9EURO</name>
<feature type="compositionally biased region" description="Polar residues" evidence="1">
    <location>
        <begin position="268"/>
        <end position="294"/>
    </location>
</feature>
<protein>
    <submittedName>
        <fullName evidence="2">Uncharacterized protein</fullName>
    </submittedName>
</protein>